<keyword evidence="2" id="KW-1185">Reference proteome</keyword>
<evidence type="ECO:0000313" key="2">
    <source>
        <dbReference type="Proteomes" id="UP000481421"/>
    </source>
</evidence>
<dbReference type="EMBL" id="JAAIKE010000013">
    <property type="protein sequence ID" value="NEX48554.1"/>
    <property type="molecule type" value="Genomic_DNA"/>
</dbReference>
<accession>A0A6B3RQW9</accession>
<sequence length="105" mass="12232">MTLPLGRAFHGQHYNMDTLDRKWTFVRIATIGSARYFGLNSSLCADWAPRDGSQWQHCRLDRPDVAVPVATVLWPQKHFLKILVRCGNRPNPFRQFFEKPCFLVD</sequence>
<reference evidence="1 2" key="1">
    <citation type="submission" date="2020-02" db="EMBL/GenBank/DDBJ databases">
        <title>Rhodobacter algicola sp. nov., isolated from microalga culture.</title>
        <authorList>
            <person name="Park C.-Y."/>
        </authorList>
    </citation>
    <scope>NUCLEOTIDE SEQUENCE [LARGE SCALE GENOMIC DNA]</scope>
    <source>
        <strain evidence="1 2">ETT8</strain>
    </source>
</reference>
<dbReference type="Proteomes" id="UP000481421">
    <property type="component" value="Unassembled WGS sequence"/>
</dbReference>
<organism evidence="1 2">
    <name type="scientific">Pseudotabrizicola algicola</name>
    <dbReference type="NCBI Taxonomy" id="2709381"/>
    <lineage>
        <taxon>Bacteria</taxon>
        <taxon>Pseudomonadati</taxon>
        <taxon>Pseudomonadota</taxon>
        <taxon>Alphaproteobacteria</taxon>
        <taxon>Rhodobacterales</taxon>
        <taxon>Paracoccaceae</taxon>
        <taxon>Pseudotabrizicola</taxon>
    </lineage>
</organism>
<protein>
    <submittedName>
        <fullName evidence="1">Uncharacterized protein</fullName>
    </submittedName>
</protein>
<name>A0A6B3RQW9_9RHOB</name>
<comment type="caution">
    <text evidence="1">The sequence shown here is derived from an EMBL/GenBank/DDBJ whole genome shotgun (WGS) entry which is preliminary data.</text>
</comment>
<dbReference type="AlphaFoldDB" id="A0A6B3RQW9"/>
<gene>
    <name evidence="1" type="ORF">G3572_20350</name>
</gene>
<proteinExistence type="predicted"/>
<evidence type="ECO:0000313" key="1">
    <source>
        <dbReference type="EMBL" id="NEX48554.1"/>
    </source>
</evidence>